<dbReference type="GO" id="GO:0004674">
    <property type="term" value="F:protein serine/threonine kinase activity"/>
    <property type="evidence" value="ECO:0007669"/>
    <property type="project" value="TreeGrafter"/>
</dbReference>
<feature type="domain" description="Protein kinase" evidence="2">
    <location>
        <begin position="425"/>
        <end position="680"/>
    </location>
</feature>
<dbReference type="Pfam" id="PF00069">
    <property type="entry name" value="Pkinase"/>
    <property type="match status" value="1"/>
</dbReference>
<keyword evidence="1" id="KW-0732">Signal</keyword>
<organism evidence="3 4">
    <name type="scientific">Saprolegnia parasitica (strain CBS 223.65)</name>
    <dbReference type="NCBI Taxonomy" id="695850"/>
    <lineage>
        <taxon>Eukaryota</taxon>
        <taxon>Sar</taxon>
        <taxon>Stramenopiles</taxon>
        <taxon>Oomycota</taxon>
        <taxon>Saprolegniomycetes</taxon>
        <taxon>Saprolegniales</taxon>
        <taxon>Saprolegniaceae</taxon>
        <taxon>Saprolegnia</taxon>
    </lineage>
</organism>
<protein>
    <submittedName>
        <fullName evidence="3">TKL protein kinase</fullName>
    </submittedName>
</protein>
<dbReference type="RefSeq" id="XP_012204225.1">
    <property type="nucleotide sequence ID" value="XM_012348835.1"/>
</dbReference>
<keyword evidence="4" id="KW-1185">Reference proteome</keyword>
<dbReference type="KEGG" id="spar:SPRG_09306"/>
<dbReference type="Gene3D" id="3.30.200.20">
    <property type="entry name" value="Phosphorylase Kinase, domain 1"/>
    <property type="match status" value="1"/>
</dbReference>
<dbReference type="STRING" id="695850.A0A067CED5"/>
<dbReference type="PANTHER" id="PTHR44329">
    <property type="entry name" value="SERINE/THREONINE-PROTEIN KINASE TNNI3K-RELATED"/>
    <property type="match status" value="1"/>
</dbReference>
<feature type="signal peptide" evidence="1">
    <location>
        <begin position="1"/>
        <end position="19"/>
    </location>
</feature>
<dbReference type="OMA" id="GMSLPDT"/>
<evidence type="ECO:0000313" key="4">
    <source>
        <dbReference type="Proteomes" id="UP000030745"/>
    </source>
</evidence>
<dbReference type="SUPFAM" id="SSF52058">
    <property type="entry name" value="L domain-like"/>
    <property type="match status" value="1"/>
</dbReference>
<dbReference type="VEuPathDB" id="FungiDB:SPRG_09306"/>
<reference evidence="3 4" key="1">
    <citation type="journal article" date="2013" name="PLoS Genet.">
        <title>Distinctive expansion of potential virulence genes in the genome of the oomycete fish pathogen Saprolegnia parasitica.</title>
        <authorList>
            <person name="Jiang R.H."/>
            <person name="de Bruijn I."/>
            <person name="Haas B.J."/>
            <person name="Belmonte R."/>
            <person name="Lobach L."/>
            <person name="Christie J."/>
            <person name="van den Ackerveken G."/>
            <person name="Bottin A."/>
            <person name="Bulone V."/>
            <person name="Diaz-Moreno S.M."/>
            <person name="Dumas B."/>
            <person name="Fan L."/>
            <person name="Gaulin E."/>
            <person name="Govers F."/>
            <person name="Grenville-Briggs L.J."/>
            <person name="Horner N.R."/>
            <person name="Levin J.Z."/>
            <person name="Mammella M."/>
            <person name="Meijer H.J."/>
            <person name="Morris P."/>
            <person name="Nusbaum C."/>
            <person name="Oome S."/>
            <person name="Phillips A.J."/>
            <person name="van Rooyen D."/>
            <person name="Rzeszutek E."/>
            <person name="Saraiva M."/>
            <person name="Secombes C.J."/>
            <person name="Seidl M.F."/>
            <person name="Snel B."/>
            <person name="Stassen J.H."/>
            <person name="Sykes S."/>
            <person name="Tripathy S."/>
            <person name="van den Berg H."/>
            <person name="Vega-Arreguin J.C."/>
            <person name="Wawra S."/>
            <person name="Young S.K."/>
            <person name="Zeng Q."/>
            <person name="Dieguez-Uribeondo J."/>
            <person name="Russ C."/>
            <person name="Tyler B.M."/>
            <person name="van West P."/>
        </authorList>
    </citation>
    <scope>NUCLEOTIDE SEQUENCE [LARGE SCALE GENOMIC DNA]</scope>
    <source>
        <strain evidence="3 4">CBS 223.65</strain>
    </source>
</reference>
<evidence type="ECO:0000256" key="1">
    <source>
        <dbReference type="SAM" id="SignalP"/>
    </source>
</evidence>
<dbReference type="EMBL" id="KK583235">
    <property type="protein sequence ID" value="KDO25157.1"/>
    <property type="molecule type" value="Genomic_DNA"/>
</dbReference>
<dbReference type="SMART" id="SM00220">
    <property type="entry name" value="S_TKc"/>
    <property type="match status" value="1"/>
</dbReference>
<dbReference type="InterPro" id="IPR032675">
    <property type="entry name" value="LRR_dom_sf"/>
</dbReference>
<dbReference type="PROSITE" id="PS00108">
    <property type="entry name" value="PROTEIN_KINASE_ST"/>
    <property type="match status" value="1"/>
</dbReference>
<dbReference type="Gene3D" id="1.10.510.10">
    <property type="entry name" value="Transferase(Phosphotransferase) domain 1"/>
    <property type="match status" value="1"/>
</dbReference>
<dbReference type="GeneID" id="24131477"/>
<sequence>MRPPLLLLLLALSVAPGQPTPWLLVADTDCATAASSRHVCGIDTLGQTVALPATDLSAMHWSDGLYLGNLSAFAGDQLSLGHAPSVDVSTLVLPPTLHRLQFQNITTLDLRELGSALSLRNLSILACNSVLWPVHASLSLPQLTTLQLDTVALTSWPRLPPTLVDVQFLATGLADAESLAVPTSTRRLNLARNAIRALAHVDWRQLEHLQLDSNPLQTLYNVSLSPQRLTTFSCVDCALTNLTLSAASFAALSQLGPCRDGPSGWCVPANVSTDAGACANLGGILRTLAAATTAPYTAAICVLPDTTVLMAAPSTPSTSVHSSAATIGGAIAGLVAIVAILAACAHRDKSLTQRSKTRSLSCDAYPVLETPHLRRYPGTIAVESNSLGPNARSIRTSWGPSLSDDSNLYVKPIRMFRLELADLHVTSTKPLASGTYGEIWFGRYDREPVAIKRLKNKTPERVQTFVDEMLLMSRMNSPYIVQFIGVSWELPIDMECVVEYMDMGDLRTYLTAVTRMTFTWRAKQASMAGIVRGLDYLHSLETPVMHRDLKSRNVLLDSRKGTKLTDFGDLRESTATSSGAFQWTAPEVLRGQAHSPASDVYAFGVILSELSTHKVPYYESKTHSNAVALLQQVMQGKAQPLFDKSHTPAWVIELAMQCLAMDPVRRPTAAALVARLDCVH</sequence>
<accession>A0A067CED5</accession>
<dbReference type="PROSITE" id="PS50011">
    <property type="entry name" value="PROTEIN_KINASE_DOM"/>
    <property type="match status" value="1"/>
</dbReference>
<dbReference type="Proteomes" id="UP000030745">
    <property type="component" value="Unassembled WGS sequence"/>
</dbReference>
<feature type="chain" id="PRO_5001637667" evidence="1">
    <location>
        <begin position="20"/>
        <end position="680"/>
    </location>
</feature>
<dbReference type="GO" id="GO:0005524">
    <property type="term" value="F:ATP binding"/>
    <property type="evidence" value="ECO:0007669"/>
    <property type="project" value="InterPro"/>
</dbReference>
<dbReference type="OrthoDB" id="203401at2759"/>
<gene>
    <name evidence="3" type="ORF">SPRG_09306</name>
</gene>
<dbReference type="InterPro" id="IPR000719">
    <property type="entry name" value="Prot_kinase_dom"/>
</dbReference>
<evidence type="ECO:0000313" key="3">
    <source>
        <dbReference type="EMBL" id="KDO25157.1"/>
    </source>
</evidence>
<proteinExistence type="predicted"/>
<dbReference type="PANTHER" id="PTHR44329:SF214">
    <property type="entry name" value="PROTEIN KINASE DOMAIN-CONTAINING PROTEIN"/>
    <property type="match status" value="1"/>
</dbReference>
<dbReference type="InterPro" id="IPR008271">
    <property type="entry name" value="Ser/Thr_kinase_AS"/>
</dbReference>
<keyword evidence="3" id="KW-0808">Transferase</keyword>
<evidence type="ECO:0000259" key="2">
    <source>
        <dbReference type="PROSITE" id="PS50011"/>
    </source>
</evidence>
<dbReference type="Gene3D" id="3.80.10.10">
    <property type="entry name" value="Ribonuclease Inhibitor"/>
    <property type="match status" value="1"/>
</dbReference>
<dbReference type="InterPro" id="IPR011009">
    <property type="entry name" value="Kinase-like_dom_sf"/>
</dbReference>
<dbReference type="InterPro" id="IPR051681">
    <property type="entry name" value="Ser/Thr_Kinases-Pseudokinases"/>
</dbReference>
<keyword evidence="3" id="KW-0418">Kinase</keyword>
<name>A0A067CED5_SAPPC</name>
<dbReference type="SUPFAM" id="SSF56112">
    <property type="entry name" value="Protein kinase-like (PK-like)"/>
    <property type="match status" value="1"/>
</dbReference>
<dbReference type="AlphaFoldDB" id="A0A067CED5"/>